<feature type="coiled-coil region" evidence="7">
    <location>
        <begin position="483"/>
        <end position="518"/>
    </location>
</feature>
<keyword evidence="5 8" id="KW-0472">Membrane</keyword>
<keyword evidence="4 8" id="KW-1133">Transmembrane helix</keyword>
<reference evidence="10 11" key="1">
    <citation type="submission" date="2019-04" db="EMBL/GenBank/DDBJ databases">
        <authorList>
            <person name="Van Vliet M D."/>
        </authorList>
    </citation>
    <scope>NUCLEOTIDE SEQUENCE [LARGE SCALE GENOMIC DNA]</scope>
    <source>
        <strain evidence="10 11">F1</strain>
    </source>
</reference>
<feature type="transmembrane region" description="Helical" evidence="8">
    <location>
        <begin position="44"/>
        <end position="64"/>
    </location>
</feature>
<evidence type="ECO:0000256" key="4">
    <source>
        <dbReference type="ARBA" id="ARBA00022989"/>
    </source>
</evidence>
<comment type="subcellular location">
    <subcellularLocation>
        <location evidence="1">Cell membrane</location>
        <topology evidence="1">Multi-pass membrane protein</topology>
    </subcellularLocation>
    <subcellularLocation>
        <location evidence="6">Membrane</location>
        <topology evidence="6">Multi-pass membrane protein</topology>
    </subcellularLocation>
</comment>
<name>A0A6C2UAT1_PONDE</name>
<evidence type="ECO:0000259" key="9">
    <source>
        <dbReference type="Pfam" id="PF01618"/>
    </source>
</evidence>
<evidence type="ECO:0000256" key="3">
    <source>
        <dbReference type="ARBA" id="ARBA00022692"/>
    </source>
</evidence>
<dbReference type="EMBL" id="CAAHFG010000004">
    <property type="protein sequence ID" value="VGO17228.1"/>
    <property type="molecule type" value="Genomic_DNA"/>
</dbReference>
<evidence type="ECO:0000256" key="5">
    <source>
        <dbReference type="ARBA" id="ARBA00023136"/>
    </source>
</evidence>
<feature type="domain" description="MotA/TolQ/ExbB proton channel" evidence="9">
    <location>
        <begin position="107"/>
        <end position="192"/>
    </location>
</feature>
<dbReference type="Proteomes" id="UP000366872">
    <property type="component" value="Unassembled WGS sequence"/>
</dbReference>
<comment type="similarity">
    <text evidence="6">Belongs to the exbB/tolQ family.</text>
</comment>
<proteinExistence type="inferred from homology"/>
<dbReference type="GO" id="GO:0015031">
    <property type="term" value="P:protein transport"/>
    <property type="evidence" value="ECO:0007669"/>
    <property type="project" value="UniProtKB-KW"/>
</dbReference>
<keyword evidence="2" id="KW-1003">Cell membrane</keyword>
<keyword evidence="11" id="KW-1185">Reference proteome</keyword>
<dbReference type="InterPro" id="IPR002898">
    <property type="entry name" value="MotA_ExbB_proton_chnl"/>
</dbReference>
<evidence type="ECO:0000256" key="2">
    <source>
        <dbReference type="ARBA" id="ARBA00022475"/>
    </source>
</evidence>
<dbReference type="AlphaFoldDB" id="A0A6C2UAT1"/>
<evidence type="ECO:0000256" key="7">
    <source>
        <dbReference type="SAM" id="Coils"/>
    </source>
</evidence>
<evidence type="ECO:0000256" key="6">
    <source>
        <dbReference type="RuleBase" id="RU004057"/>
    </source>
</evidence>
<dbReference type="Gene3D" id="1.20.5.1230">
    <property type="entry name" value="Apolipoprotein A-I"/>
    <property type="match status" value="1"/>
</dbReference>
<gene>
    <name evidence="10" type="ORF">PDESU_05824</name>
</gene>
<keyword evidence="3 8" id="KW-0812">Transmembrane</keyword>
<keyword evidence="6" id="KW-0813">Transport</keyword>
<keyword evidence="7" id="KW-0175">Coiled coil</keyword>
<organism evidence="10 11">
    <name type="scientific">Pontiella desulfatans</name>
    <dbReference type="NCBI Taxonomy" id="2750659"/>
    <lineage>
        <taxon>Bacteria</taxon>
        <taxon>Pseudomonadati</taxon>
        <taxon>Kiritimatiellota</taxon>
        <taxon>Kiritimatiellia</taxon>
        <taxon>Kiritimatiellales</taxon>
        <taxon>Pontiellaceae</taxon>
        <taxon>Pontiella</taxon>
    </lineage>
</organism>
<dbReference type="RefSeq" id="WP_136082717.1">
    <property type="nucleotide sequence ID" value="NZ_CAAHFG010000004.1"/>
</dbReference>
<feature type="transmembrane region" description="Helical" evidence="8">
    <location>
        <begin position="127"/>
        <end position="148"/>
    </location>
</feature>
<evidence type="ECO:0000256" key="1">
    <source>
        <dbReference type="ARBA" id="ARBA00004651"/>
    </source>
</evidence>
<dbReference type="Pfam" id="PF01618">
    <property type="entry name" value="MotA_ExbB"/>
    <property type="match status" value="1"/>
</dbReference>
<accession>A0A6C2UAT1</accession>
<feature type="transmembrane region" description="Helical" evidence="8">
    <location>
        <begin position="179"/>
        <end position="197"/>
    </location>
</feature>
<evidence type="ECO:0000256" key="8">
    <source>
        <dbReference type="SAM" id="Phobius"/>
    </source>
</evidence>
<protein>
    <recommendedName>
        <fullName evidence="9">MotA/TolQ/ExbB proton channel domain-containing protein</fullName>
    </recommendedName>
</protein>
<keyword evidence="6" id="KW-0653">Protein transport</keyword>
<evidence type="ECO:0000313" key="10">
    <source>
        <dbReference type="EMBL" id="VGO17228.1"/>
    </source>
</evidence>
<dbReference type="GO" id="GO:0005886">
    <property type="term" value="C:plasma membrane"/>
    <property type="evidence" value="ECO:0007669"/>
    <property type="project" value="UniProtKB-SubCell"/>
</dbReference>
<evidence type="ECO:0000313" key="11">
    <source>
        <dbReference type="Proteomes" id="UP000366872"/>
    </source>
</evidence>
<sequence length="536" mass="57483">MAKKNVSPIMTWTFWSILVLAAFLLITWDHFVEAFTLDSSKITWLIMGFFIYGFGSSFFVALYLQSEFKALLAMDDAQHIGDANSSDVAAMFDSAMERIRRSERIEVRTLVSAYGAKIKARVDNIHVVASMLITIGLLGTVVGLIMTVNGLDQVLQSNSADFATMKMGLTDTVSGMGTAFYTTFIGALLGGVVLKVLGSEMRKSGLKLVADTLAFSELFISPQFARKASESLVEMEARISTLGEQLGKLGTSLGSTIETLDSKQATLAEGLGNLVETVDKTSRQANERTEALVATVASSIEETSRRADERLSTITTALAESSANNAESTHALITAIAESVEGTSRRADERLGTISTTVGGAIEQSARHAAEQLETIVGSVQENLAASTGRMAGQVKELVEASKSTVEETSRLADERATATAERIGAMVDTANQQADERIKLLAETVGKNADEANRLADERLQSLLSSIRATHEEADKQMAGFVENVEKAVEKTRQDAEQRLNAKAADLANKLNEAATMLSGLVAATAEEPKEAKGE</sequence>